<evidence type="ECO:0000313" key="7">
    <source>
        <dbReference type="EMBL" id="CAF9912247.1"/>
    </source>
</evidence>
<dbReference type="EMBL" id="CAJPDQ010000007">
    <property type="protein sequence ID" value="CAF9912247.1"/>
    <property type="molecule type" value="Genomic_DNA"/>
</dbReference>
<evidence type="ECO:0000256" key="6">
    <source>
        <dbReference type="SAM" id="Phobius"/>
    </source>
</evidence>
<feature type="transmembrane region" description="Helical" evidence="6">
    <location>
        <begin position="368"/>
        <end position="386"/>
    </location>
</feature>
<feature type="transmembrane region" description="Helical" evidence="6">
    <location>
        <begin position="305"/>
        <end position="325"/>
    </location>
</feature>
<name>A0A8H3I278_9LECA</name>
<feature type="compositionally biased region" description="Polar residues" evidence="5">
    <location>
        <begin position="1"/>
        <end position="11"/>
    </location>
</feature>
<feature type="transmembrane region" description="Helical" evidence="6">
    <location>
        <begin position="205"/>
        <end position="223"/>
    </location>
</feature>
<proteinExistence type="predicted"/>
<evidence type="ECO:0000256" key="5">
    <source>
        <dbReference type="SAM" id="MobiDB-lite"/>
    </source>
</evidence>
<dbReference type="InterPro" id="IPR008521">
    <property type="entry name" value="Mg_trans_NIPA"/>
</dbReference>
<dbReference type="PANTHER" id="PTHR12570:SF65">
    <property type="entry name" value="MAGNESIUM TRANSPORTER NIPA9-RELATED"/>
    <property type="match status" value="1"/>
</dbReference>
<evidence type="ECO:0000256" key="4">
    <source>
        <dbReference type="ARBA" id="ARBA00023136"/>
    </source>
</evidence>
<dbReference type="Proteomes" id="UP000664169">
    <property type="component" value="Unassembled WGS sequence"/>
</dbReference>
<sequence>MESLASASASPHQPLPSYFHANSSAPRSPLSGLAPGGGLDKQQWDALIGIITAIVGNVLISFALNLQRYAHIRINREQKTWQGTDQFESGDHTNGKAPNEQTSLLGNGSQKRRSSRASENTVRPMQLDMDDEDDSDENDNAKKSYLKSPWWWAGIILMTIGEAGNFLAYGFAPASLVSPLGVVALISNCIIAPWLLKEKFRRRDGLGVLIAVGGVVTLVLSSKGQEKRMGPDDIWREITRWEFELYLGLTAGAILALMWASKKYGERTLLIDLGLVGLFGGYTVLSTKGVASLLSGSLWKAVTFPITYLLVLVLVGTALMQIRYLNRALSRFNSTQVIPTQFVMFTISVIVGSAVLYRDFESADAERVGKFVGGCAMTFLGVYLITSGRNNDDGPTKHESGDDDTNDGINLIDEESGCFEESAENGISHQRTNSLRPASRSNMLQREVSNRSHQSRPYTPPNIGRDIEFAENPWADASRNSPHRYHSYNTSSSSTVTNGEGTPRTPGPTPTQRNYLMTTTPPSSRHRRSIADLFPGPISTTLSSSLSGVIAERRRELEASALHHRRIGLRKSKSSRLYAAEAGGDGNGLQRNPPSAPVPTLDNLQAENIERAIDRDQPSRSTSLGGGASLSGLLGSNRKKSKPDDHS</sequence>
<accession>A0A8H3I278</accession>
<feature type="region of interest" description="Disordered" evidence="5">
    <location>
        <begin position="83"/>
        <end position="140"/>
    </location>
</feature>
<feature type="transmembrane region" description="Helical" evidence="6">
    <location>
        <begin position="337"/>
        <end position="356"/>
    </location>
</feature>
<protein>
    <recommendedName>
        <fullName evidence="9">DUF803-domain-containing protein</fullName>
    </recommendedName>
</protein>
<feature type="transmembrane region" description="Helical" evidence="6">
    <location>
        <begin position="243"/>
        <end position="261"/>
    </location>
</feature>
<dbReference type="SUPFAM" id="SSF103481">
    <property type="entry name" value="Multidrug resistance efflux transporter EmrE"/>
    <property type="match status" value="1"/>
</dbReference>
<evidence type="ECO:0000256" key="2">
    <source>
        <dbReference type="ARBA" id="ARBA00022692"/>
    </source>
</evidence>
<feature type="compositionally biased region" description="Polar residues" evidence="5">
    <location>
        <begin position="425"/>
        <end position="444"/>
    </location>
</feature>
<feature type="compositionally biased region" description="Acidic residues" evidence="5">
    <location>
        <begin position="401"/>
        <end position="423"/>
    </location>
</feature>
<dbReference type="GO" id="GO:0016020">
    <property type="term" value="C:membrane"/>
    <property type="evidence" value="ECO:0007669"/>
    <property type="project" value="UniProtKB-SubCell"/>
</dbReference>
<feature type="compositionally biased region" description="Acidic residues" evidence="5">
    <location>
        <begin position="128"/>
        <end position="138"/>
    </location>
</feature>
<feature type="region of interest" description="Disordered" evidence="5">
    <location>
        <begin position="478"/>
        <end position="527"/>
    </location>
</feature>
<dbReference type="Pfam" id="PF05653">
    <property type="entry name" value="Mg_trans_NIPA"/>
    <property type="match status" value="1"/>
</dbReference>
<feature type="transmembrane region" description="Helical" evidence="6">
    <location>
        <begin position="150"/>
        <end position="171"/>
    </location>
</feature>
<dbReference type="GO" id="GO:0015095">
    <property type="term" value="F:magnesium ion transmembrane transporter activity"/>
    <property type="evidence" value="ECO:0007669"/>
    <property type="project" value="InterPro"/>
</dbReference>
<feature type="region of interest" description="Disordered" evidence="5">
    <location>
        <begin position="391"/>
        <end position="466"/>
    </location>
</feature>
<feature type="compositionally biased region" description="Polar residues" evidence="5">
    <location>
        <begin position="512"/>
        <end position="523"/>
    </location>
</feature>
<evidence type="ECO:0000256" key="1">
    <source>
        <dbReference type="ARBA" id="ARBA00004141"/>
    </source>
</evidence>
<organism evidence="7 8">
    <name type="scientific">Gomphillus americanus</name>
    <dbReference type="NCBI Taxonomy" id="1940652"/>
    <lineage>
        <taxon>Eukaryota</taxon>
        <taxon>Fungi</taxon>
        <taxon>Dikarya</taxon>
        <taxon>Ascomycota</taxon>
        <taxon>Pezizomycotina</taxon>
        <taxon>Lecanoromycetes</taxon>
        <taxon>OSLEUM clade</taxon>
        <taxon>Ostropomycetidae</taxon>
        <taxon>Ostropales</taxon>
        <taxon>Graphidaceae</taxon>
        <taxon>Gomphilloideae</taxon>
        <taxon>Gomphillus</taxon>
    </lineage>
</organism>
<dbReference type="AlphaFoldDB" id="A0A8H3I278"/>
<feature type="compositionally biased region" description="Basic and acidic residues" evidence="5">
    <location>
        <begin position="608"/>
        <end position="618"/>
    </location>
</feature>
<keyword evidence="2 6" id="KW-0812">Transmembrane</keyword>
<keyword evidence="3 6" id="KW-1133">Transmembrane helix</keyword>
<dbReference type="OrthoDB" id="165382at2759"/>
<feature type="region of interest" description="Disordered" evidence="5">
    <location>
        <begin position="580"/>
        <end position="647"/>
    </location>
</feature>
<feature type="transmembrane region" description="Helical" evidence="6">
    <location>
        <begin position="46"/>
        <end position="66"/>
    </location>
</feature>
<feature type="compositionally biased region" description="Low complexity" evidence="5">
    <location>
        <begin position="490"/>
        <end position="504"/>
    </location>
</feature>
<reference evidence="7" key="1">
    <citation type="submission" date="2021-03" db="EMBL/GenBank/DDBJ databases">
        <authorList>
            <person name="Tagirdzhanova G."/>
        </authorList>
    </citation>
    <scope>NUCLEOTIDE SEQUENCE</scope>
</reference>
<comment type="subcellular location">
    <subcellularLocation>
        <location evidence="1">Membrane</location>
        <topology evidence="1">Multi-pass membrane protein</topology>
    </subcellularLocation>
</comment>
<evidence type="ECO:0000256" key="3">
    <source>
        <dbReference type="ARBA" id="ARBA00022989"/>
    </source>
</evidence>
<gene>
    <name evidence="7" type="ORF">GOMPHAMPRED_007609</name>
</gene>
<feature type="compositionally biased region" description="Polar residues" evidence="5">
    <location>
        <begin position="99"/>
        <end position="109"/>
    </location>
</feature>
<evidence type="ECO:0008006" key="9">
    <source>
        <dbReference type="Google" id="ProtNLM"/>
    </source>
</evidence>
<dbReference type="InterPro" id="IPR037185">
    <property type="entry name" value="EmrE-like"/>
</dbReference>
<keyword evidence="8" id="KW-1185">Reference proteome</keyword>
<feature type="region of interest" description="Disordered" evidence="5">
    <location>
        <begin position="1"/>
        <end position="36"/>
    </location>
</feature>
<dbReference type="PANTHER" id="PTHR12570">
    <property type="match status" value="1"/>
</dbReference>
<evidence type="ECO:0000313" key="8">
    <source>
        <dbReference type="Proteomes" id="UP000664169"/>
    </source>
</evidence>
<keyword evidence="4 6" id="KW-0472">Membrane</keyword>
<comment type="caution">
    <text evidence="7">The sequence shown here is derived from an EMBL/GenBank/DDBJ whole genome shotgun (WGS) entry which is preliminary data.</text>
</comment>
<feature type="compositionally biased region" description="Basic and acidic residues" evidence="5">
    <location>
        <begin position="391"/>
        <end position="400"/>
    </location>
</feature>